<keyword evidence="3" id="KW-1185">Reference proteome</keyword>
<evidence type="ECO:0000313" key="2">
    <source>
        <dbReference type="EMBL" id="ADI15392.1"/>
    </source>
</evidence>
<dbReference type="InterPro" id="IPR006059">
    <property type="entry name" value="SBP"/>
</dbReference>
<dbReference type="InterPro" id="IPR050490">
    <property type="entry name" value="Bact_solute-bd_prot1"/>
</dbReference>
<sequence length="443" mass="48129">MHRLAALTLLAALPLAAAQEDPWAEVDPSGQTVTFWHQHSGEREEALNDLIADFNETNAYGITVEPLYQGSYGDIFNQMLVRLGTPDVPDLVVAYQNQAATYALADGLIDMNSLVESPTWGFSEEEVADFFPGFWEQDVFPTFGGARFGLPPNRSLEVMYYNADWLAELGYDGPPETPEAFREIACAAAETPFSGATGSGSLGYQLSLDASRFASFTFAFGGDIYDDESNRYTYDDPAAVEAMTFLQELIQDGCASTVTERFGDQTDFGAGTLMFTVGSSSGLPFYASAVSEGAGHDWSVAAIPHVTPEPVMNLYGASVSMPDTGSLERQLATWVFLKYYTSPDVQAEWALRSNYFPARISAAESELIQQEFENNPTYETAFNLLQYATAEPPTPGYDFVRDLVATAMAEIAAGADVESTLTALNEEANAILDEQLAEMAAAQ</sequence>
<dbReference type="PANTHER" id="PTHR43649">
    <property type="entry name" value="ARABINOSE-BINDING PROTEIN-RELATED"/>
    <property type="match status" value="1"/>
</dbReference>
<gene>
    <name evidence="2" type="ordered locus">Trad_2282</name>
</gene>
<feature type="signal peptide" evidence="1">
    <location>
        <begin position="1"/>
        <end position="17"/>
    </location>
</feature>
<dbReference type="eggNOG" id="COG1653">
    <property type="taxonomic scope" value="Bacteria"/>
</dbReference>
<dbReference type="EMBL" id="CP002049">
    <property type="protein sequence ID" value="ADI15392.1"/>
    <property type="molecule type" value="Genomic_DNA"/>
</dbReference>
<evidence type="ECO:0000256" key="1">
    <source>
        <dbReference type="SAM" id="SignalP"/>
    </source>
</evidence>
<dbReference type="Pfam" id="PF13416">
    <property type="entry name" value="SBP_bac_8"/>
    <property type="match status" value="1"/>
</dbReference>
<accession>D7CSH2</accession>
<dbReference type="Proteomes" id="UP000000379">
    <property type="component" value="Chromosome"/>
</dbReference>
<organism evidence="2 3">
    <name type="scientific">Truepera radiovictrix (strain DSM 17093 / CIP 108686 / LMG 22925 / RQ-24)</name>
    <dbReference type="NCBI Taxonomy" id="649638"/>
    <lineage>
        <taxon>Bacteria</taxon>
        <taxon>Thermotogati</taxon>
        <taxon>Deinococcota</taxon>
        <taxon>Deinococci</taxon>
        <taxon>Trueperales</taxon>
        <taxon>Trueperaceae</taxon>
        <taxon>Truepera</taxon>
    </lineage>
</organism>
<reference evidence="2 3" key="2">
    <citation type="journal article" date="2011" name="Stand. Genomic Sci.">
        <title>Complete genome sequence of Truepera radiovictrix type strain (RQ-24).</title>
        <authorList>
            <person name="Ivanova N."/>
            <person name="Rohde C."/>
            <person name="Munk C."/>
            <person name="Nolan M."/>
            <person name="Lucas S."/>
            <person name="Del Rio T.G."/>
            <person name="Tice H."/>
            <person name="Deshpande S."/>
            <person name="Cheng J.F."/>
            <person name="Tapia R."/>
            <person name="Han C."/>
            <person name="Goodwin L."/>
            <person name="Pitluck S."/>
            <person name="Liolios K."/>
            <person name="Mavromatis K."/>
            <person name="Mikhailova N."/>
            <person name="Pati A."/>
            <person name="Chen A."/>
            <person name="Palaniappan K."/>
            <person name="Land M."/>
            <person name="Hauser L."/>
            <person name="Chang Y.J."/>
            <person name="Jeffries C.D."/>
            <person name="Brambilla E."/>
            <person name="Rohde M."/>
            <person name="Goker M."/>
            <person name="Tindall B.J."/>
            <person name="Woyke T."/>
            <person name="Bristow J."/>
            <person name="Eisen J.A."/>
            <person name="Markowitz V."/>
            <person name="Hugenholtz P."/>
            <person name="Kyrpides N.C."/>
            <person name="Klenk H.P."/>
            <person name="Lapidus A."/>
        </authorList>
    </citation>
    <scope>NUCLEOTIDE SEQUENCE [LARGE SCALE GENOMIC DNA]</scope>
    <source>
        <strain evidence="3">DSM 17093 / CIP 108686 / LMG 22925 / RQ-24</strain>
    </source>
</reference>
<keyword evidence="1" id="KW-0732">Signal</keyword>
<evidence type="ECO:0000313" key="3">
    <source>
        <dbReference type="Proteomes" id="UP000000379"/>
    </source>
</evidence>
<dbReference type="HOGENOM" id="CLU_031285_3_1_0"/>
<dbReference type="Gene3D" id="3.40.190.10">
    <property type="entry name" value="Periplasmic binding protein-like II"/>
    <property type="match status" value="1"/>
</dbReference>
<proteinExistence type="predicted"/>
<name>D7CSH2_TRURR</name>
<feature type="chain" id="PRO_5003094407" evidence="1">
    <location>
        <begin position="18"/>
        <end position="443"/>
    </location>
</feature>
<dbReference type="CDD" id="cd14748">
    <property type="entry name" value="PBP2_UgpB"/>
    <property type="match status" value="1"/>
</dbReference>
<dbReference type="RefSeq" id="WP_013178755.1">
    <property type="nucleotide sequence ID" value="NC_014221.1"/>
</dbReference>
<reference evidence="3" key="1">
    <citation type="submission" date="2010-05" db="EMBL/GenBank/DDBJ databases">
        <title>The complete genome of Truepera radiovictris DSM 17093.</title>
        <authorList>
            <consortium name="US DOE Joint Genome Institute (JGI-PGF)"/>
            <person name="Lucas S."/>
            <person name="Copeland A."/>
            <person name="Lapidus A."/>
            <person name="Glavina del Rio T."/>
            <person name="Dalin E."/>
            <person name="Tice H."/>
            <person name="Bruce D."/>
            <person name="Goodwin L."/>
            <person name="Pitluck S."/>
            <person name="Kyrpides N."/>
            <person name="Mavromatis K."/>
            <person name="Ovchinnikova G."/>
            <person name="Munk A.C."/>
            <person name="Detter J.C."/>
            <person name="Han C."/>
            <person name="Tapia R."/>
            <person name="Land M."/>
            <person name="Hauser L."/>
            <person name="Markowitz V."/>
            <person name="Cheng J.-F."/>
            <person name="Hugenholtz P."/>
            <person name="Woyke T."/>
            <person name="Wu D."/>
            <person name="Tindall B."/>
            <person name="Pomrenke H.G."/>
            <person name="Brambilla E."/>
            <person name="Klenk H.-P."/>
            <person name="Eisen J.A."/>
        </authorList>
    </citation>
    <scope>NUCLEOTIDE SEQUENCE [LARGE SCALE GENOMIC DNA]</scope>
    <source>
        <strain evidence="3">DSM 17093 / CIP 108686 / LMG 22925 / RQ-24</strain>
    </source>
</reference>
<dbReference type="KEGG" id="tra:Trad_2282"/>
<protein>
    <submittedName>
        <fullName evidence="2">Extracellular solute-binding protein family 1</fullName>
    </submittedName>
</protein>
<dbReference type="STRING" id="649638.Trad_2282"/>
<dbReference type="SUPFAM" id="SSF53850">
    <property type="entry name" value="Periplasmic binding protein-like II"/>
    <property type="match status" value="1"/>
</dbReference>
<dbReference type="AlphaFoldDB" id="D7CSH2"/>
<dbReference type="PANTHER" id="PTHR43649:SF12">
    <property type="entry name" value="DIACETYLCHITOBIOSE BINDING PROTEIN DASA"/>
    <property type="match status" value="1"/>
</dbReference>